<evidence type="ECO:0000259" key="3">
    <source>
        <dbReference type="Pfam" id="PF04389"/>
    </source>
</evidence>
<gene>
    <name evidence="4" type="ORF">CR105_06340</name>
</gene>
<dbReference type="Proteomes" id="UP000230390">
    <property type="component" value="Unassembled WGS sequence"/>
</dbReference>
<sequence length="543" mass="58285">MRYRSTLAAAMLLLAAGSAAHAADHAPKADKAAIRAHLAFLADDLLEGRDTGTRGYDIAANYVAAQFAQYGLAPKGSKGSYLQSVPLRASRAVPGSSLVELRSAAGVEPLSADTDFVIGADVLEPRAAAAAPLVFVGYGIRADRFGHNDYAGIDVKGKIVVVLQGKPSRFPTEEGAHFGSGREKRKLAAQLGAVGMVTLWTPDTEKAMPFAKVLERNVFPSMSWLDAAGKPAHSLPALQDDVALSLAASKKLFTQVDARLDDIYALAATNKPVPQMDLKMSMLMSHKRVLSEVRSSNVVGLIEGSDPRLKNEYVVFSAHLDHIGQVKEKTGDNIYNGAMDNASGVATLIETARLFSQSATRPKRSVLFVALTGEEKGLLGSDYFATNSTVPAGAMVANVNLDMPLLTFDFKNVVAFGAEHSSLKGSVARAAEKMGVGLIPDPWPAQGLFTRSDHYMFVRQGVPSIFLVPGQNSFNKNEDAAKLWGEFLAKHYHQPSDDLNLPFNFDAAARFAQLNYNIALEIANAGAKPTWNKGDFFGDTFKK</sequence>
<dbReference type="InterPro" id="IPR045175">
    <property type="entry name" value="M28_fam"/>
</dbReference>
<dbReference type="GO" id="GO:0006508">
    <property type="term" value="P:proteolysis"/>
    <property type="evidence" value="ECO:0007669"/>
    <property type="project" value="InterPro"/>
</dbReference>
<dbReference type="OrthoDB" id="9778250at2"/>
<dbReference type="EMBL" id="PDOC01000003">
    <property type="protein sequence ID" value="PIL45692.1"/>
    <property type="molecule type" value="Genomic_DNA"/>
</dbReference>
<evidence type="ECO:0000313" key="4">
    <source>
        <dbReference type="EMBL" id="PIL45692.1"/>
    </source>
</evidence>
<feature type="signal peptide" evidence="1">
    <location>
        <begin position="1"/>
        <end position="22"/>
    </location>
</feature>
<dbReference type="RefSeq" id="WP_099787602.1">
    <property type="nucleotide sequence ID" value="NZ_JBHLYV010000029.1"/>
</dbReference>
<keyword evidence="1" id="KW-0732">Signal</keyword>
<dbReference type="SUPFAM" id="SSF52025">
    <property type="entry name" value="PA domain"/>
    <property type="match status" value="1"/>
</dbReference>
<dbReference type="GO" id="GO:0008235">
    <property type="term" value="F:metalloexopeptidase activity"/>
    <property type="evidence" value="ECO:0007669"/>
    <property type="project" value="InterPro"/>
</dbReference>
<dbReference type="InterPro" id="IPR003137">
    <property type="entry name" value="PA_domain"/>
</dbReference>
<feature type="chain" id="PRO_5013930186" evidence="1">
    <location>
        <begin position="23"/>
        <end position="543"/>
    </location>
</feature>
<dbReference type="Gene3D" id="3.50.30.30">
    <property type="match status" value="1"/>
</dbReference>
<feature type="domain" description="PA" evidence="2">
    <location>
        <begin position="131"/>
        <end position="199"/>
    </location>
</feature>
<dbReference type="PANTHER" id="PTHR12147">
    <property type="entry name" value="METALLOPEPTIDASE M28 FAMILY MEMBER"/>
    <property type="match status" value="1"/>
</dbReference>
<accession>A0A2G8TI24</accession>
<dbReference type="InterPro" id="IPR046450">
    <property type="entry name" value="PA_dom_sf"/>
</dbReference>
<evidence type="ECO:0000313" key="5">
    <source>
        <dbReference type="Proteomes" id="UP000230390"/>
    </source>
</evidence>
<evidence type="ECO:0000259" key="2">
    <source>
        <dbReference type="Pfam" id="PF02225"/>
    </source>
</evidence>
<proteinExistence type="predicted"/>
<feature type="domain" description="Peptidase M28" evidence="3">
    <location>
        <begin position="297"/>
        <end position="514"/>
    </location>
</feature>
<protein>
    <submittedName>
        <fullName evidence="4">Peptidase M28</fullName>
    </submittedName>
</protein>
<name>A0A2G8TI24_9BURK</name>
<organism evidence="4 5">
    <name type="scientific">Massilia eurypsychrophila</name>
    <dbReference type="NCBI Taxonomy" id="1485217"/>
    <lineage>
        <taxon>Bacteria</taxon>
        <taxon>Pseudomonadati</taxon>
        <taxon>Pseudomonadota</taxon>
        <taxon>Betaproteobacteria</taxon>
        <taxon>Burkholderiales</taxon>
        <taxon>Oxalobacteraceae</taxon>
        <taxon>Telluria group</taxon>
        <taxon>Massilia</taxon>
    </lineage>
</organism>
<dbReference type="CDD" id="cd04820">
    <property type="entry name" value="PA_M28_1_1"/>
    <property type="match status" value="1"/>
</dbReference>
<evidence type="ECO:0000256" key="1">
    <source>
        <dbReference type="SAM" id="SignalP"/>
    </source>
</evidence>
<reference evidence="4 5" key="1">
    <citation type="submission" date="2017-10" db="EMBL/GenBank/DDBJ databases">
        <title>Massilia psychrophilum sp. nov., a novel purple-pigmented bacterium isolated from Tianshan glacier, Xinjiang Municipality, China.</title>
        <authorList>
            <person name="Wang H."/>
        </authorList>
    </citation>
    <scope>NUCLEOTIDE SEQUENCE [LARGE SCALE GENOMIC DNA]</scope>
    <source>
        <strain evidence="4 5">JCM 30074</strain>
    </source>
</reference>
<keyword evidence="5" id="KW-1185">Reference proteome</keyword>
<dbReference type="Pfam" id="PF02225">
    <property type="entry name" value="PA"/>
    <property type="match status" value="1"/>
</dbReference>
<dbReference type="Pfam" id="PF04389">
    <property type="entry name" value="Peptidase_M28"/>
    <property type="match status" value="1"/>
</dbReference>
<dbReference type="PANTHER" id="PTHR12147:SF26">
    <property type="entry name" value="PEPTIDASE M28 DOMAIN-CONTAINING PROTEIN"/>
    <property type="match status" value="1"/>
</dbReference>
<dbReference type="InterPro" id="IPR007484">
    <property type="entry name" value="Peptidase_M28"/>
</dbReference>
<comment type="caution">
    <text evidence="4">The sequence shown here is derived from an EMBL/GenBank/DDBJ whole genome shotgun (WGS) entry which is preliminary data.</text>
</comment>
<dbReference type="Gene3D" id="3.40.630.10">
    <property type="entry name" value="Zn peptidases"/>
    <property type="match status" value="1"/>
</dbReference>
<dbReference type="SUPFAM" id="SSF53187">
    <property type="entry name" value="Zn-dependent exopeptidases"/>
    <property type="match status" value="1"/>
</dbReference>
<dbReference type="AlphaFoldDB" id="A0A2G8TI24"/>